<feature type="transmembrane region" description="Helical" evidence="9">
    <location>
        <begin position="120"/>
        <end position="139"/>
    </location>
</feature>
<feature type="active site" evidence="9">
    <location>
        <position position="110"/>
    </location>
</feature>
<comment type="catalytic activity">
    <reaction evidence="9">
        <text>Release of signal peptides from bacterial membrane prolipoproteins. Hydrolyzes -Xaa-Yaa-Zaa-|-(S,diacylglyceryl)Cys-, in which Xaa is hydrophobic (preferably Leu), and Yaa (Ala or Ser) and Zaa (Gly or Ala) have small, neutral side chains.</text>
        <dbReference type="EC" id="3.4.23.36"/>
    </reaction>
</comment>
<dbReference type="GO" id="GO:0006508">
    <property type="term" value="P:proteolysis"/>
    <property type="evidence" value="ECO:0007669"/>
    <property type="project" value="UniProtKB-KW"/>
</dbReference>
<proteinExistence type="inferred from homology"/>
<dbReference type="PANTHER" id="PTHR33695">
    <property type="entry name" value="LIPOPROTEIN SIGNAL PEPTIDASE"/>
    <property type="match status" value="1"/>
</dbReference>
<evidence type="ECO:0000256" key="9">
    <source>
        <dbReference type="HAMAP-Rule" id="MF_00161"/>
    </source>
</evidence>
<feature type="chain" id="PRO_5024287651" description="Lipoprotein signal peptidase" evidence="11">
    <location>
        <begin position="18"/>
        <end position="156"/>
    </location>
</feature>
<accession>A0A5Q2RDJ8</accession>
<dbReference type="Proteomes" id="UP000334019">
    <property type="component" value="Chromosome"/>
</dbReference>
<evidence type="ECO:0000256" key="7">
    <source>
        <dbReference type="ARBA" id="ARBA00022989"/>
    </source>
</evidence>
<keyword evidence="3 9" id="KW-0645">Protease</keyword>
<dbReference type="PRINTS" id="PR00781">
    <property type="entry name" value="LIPOSIGPTASE"/>
</dbReference>
<dbReference type="Pfam" id="PF01252">
    <property type="entry name" value="Peptidase_A8"/>
    <property type="match status" value="1"/>
</dbReference>
<organism evidence="12 13">
    <name type="scientific">Actinomarinicola tropica</name>
    <dbReference type="NCBI Taxonomy" id="2789776"/>
    <lineage>
        <taxon>Bacteria</taxon>
        <taxon>Bacillati</taxon>
        <taxon>Actinomycetota</taxon>
        <taxon>Acidimicrobiia</taxon>
        <taxon>Acidimicrobiales</taxon>
        <taxon>Iamiaceae</taxon>
        <taxon>Actinomarinicola</taxon>
    </lineage>
</organism>
<comment type="subcellular location">
    <subcellularLocation>
        <location evidence="9">Cell membrane</location>
        <topology evidence="9">Multi-pass membrane protein</topology>
    </subcellularLocation>
</comment>
<comment type="pathway">
    <text evidence="9">Protein modification; lipoprotein biosynthesis (signal peptide cleavage).</text>
</comment>
<keyword evidence="8 9" id="KW-0472">Membrane</keyword>
<keyword evidence="5 9" id="KW-0064">Aspartyl protease</keyword>
<keyword evidence="7 9" id="KW-1133">Transmembrane helix</keyword>
<feature type="active site" evidence="9">
    <location>
        <position position="124"/>
    </location>
</feature>
<gene>
    <name evidence="9" type="primary">lspA</name>
    <name evidence="12" type="ORF">GH723_07520</name>
</gene>
<comment type="caution">
    <text evidence="9">Lacks conserved residue(s) required for the propagation of feature annotation.</text>
</comment>
<evidence type="ECO:0000313" key="12">
    <source>
        <dbReference type="EMBL" id="QGG94969.1"/>
    </source>
</evidence>
<keyword evidence="13" id="KW-1185">Reference proteome</keyword>
<keyword evidence="11" id="KW-0732">Signal</keyword>
<feature type="transmembrane region" description="Helical" evidence="9">
    <location>
        <begin position="50"/>
        <end position="75"/>
    </location>
</feature>
<dbReference type="KEGG" id="atq:GH723_07520"/>
<dbReference type="GO" id="GO:0004190">
    <property type="term" value="F:aspartic-type endopeptidase activity"/>
    <property type="evidence" value="ECO:0007669"/>
    <property type="project" value="UniProtKB-UniRule"/>
</dbReference>
<keyword evidence="6 9" id="KW-0378">Hydrolase</keyword>
<evidence type="ECO:0000256" key="5">
    <source>
        <dbReference type="ARBA" id="ARBA00022750"/>
    </source>
</evidence>
<dbReference type="InterPro" id="IPR001872">
    <property type="entry name" value="Peptidase_A8"/>
</dbReference>
<evidence type="ECO:0000256" key="11">
    <source>
        <dbReference type="SAM" id="SignalP"/>
    </source>
</evidence>
<evidence type="ECO:0000256" key="3">
    <source>
        <dbReference type="ARBA" id="ARBA00022670"/>
    </source>
</evidence>
<keyword evidence="4 9" id="KW-0812">Transmembrane</keyword>
<dbReference type="PANTHER" id="PTHR33695:SF1">
    <property type="entry name" value="LIPOPROTEIN SIGNAL PEPTIDASE"/>
    <property type="match status" value="1"/>
</dbReference>
<dbReference type="EMBL" id="CP045851">
    <property type="protein sequence ID" value="QGG94969.1"/>
    <property type="molecule type" value="Genomic_DNA"/>
</dbReference>
<evidence type="ECO:0000256" key="8">
    <source>
        <dbReference type="ARBA" id="ARBA00023136"/>
    </source>
</evidence>
<dbReference type="RefSeq" id="WP_153759077.1">
    <property type="nucleotide sequence ID" value="NZ_CP045851.1"/>
</dbReference>
<reference evidence="12 13" key="1">
    <citation type="submission" date="2019-11" db="EMBL/GenBank/DDBJ databases">
        <authorList>
            <person name="He Y."/>
        </authorList>
    </citation>
    <scope>NUCLEOTIDE SEQUENCE [LARGE SCALE GENOMIC DNA]</scope>
    <source>
        <strain evidence="12 13">SCSIO 58843</strain>
    </source>
</reference>
<comment type="similarity">
    <text evidence="1 9 10">Belongs to the peptidase A8 family.</text>
</comment>
<feature type="signal peptide" evidence="11">
    <location>
        <begin position="1"/>
        <end position="17"/>
    </location>
</feature>
<evidence type="ECO:0000256" key="2">
    <source>
        <dbReference type="ARBA" id="ARBA00022475"/>
    </source>
</evidence>
<evidence type="ECO:0000256" key="1">
    <source>
        <dbReference type="ARBA" id="ARBA00006139"/>
    </source>
</evidence>
<dbReference type="EC" id="3.4.23.36" evidence="9"/>
<dbReference type="GO" id="GO:0005886">
    <property type="term" value="C:plasma membrane"/>
    <property type="evidence" value="ECO:0007669"/>
    <property type="project" value="UniProtKB-SubCell"/>
</dbReference>
<evidence type="ECO:0000256" key="6">
    <source>
        <dbReference type="ARBA" id="ARBA00022801"/>
    </source>
</evidence>
<dbReference type="UniPathway" id="UPA00665"/>
<dbReference type="HAMAP" id="MF_00161">
    <property type="entry name" value="LspA"/>
    <property type="match status" value="1"/>
</dbReference>
<sequence>MSSVHRRLVLVAAVTIAADLAVKTAAVRWLTDPVDLGVITVRATENSGVAFGIGADQPFAVVAALTGLVVAAIAVGAWRGDFGGPVGAGLLVGGGAANLADRLVGGSVVDLVDLGWWPVFNLADVALTIGITLTLVATLREKPSRPDEPAEEAERA</sequence>
<evidence type="ECO:0000256" key="10">
    <source>
        <dbReference type="RuleBase" id="RU004181"/>
    </source>
</evidence>
<keyword evidence="2 9" id="KW-1003">Cell membrane</keyword>
<evidence type="ECO:0000256" key="4">
    <source>
        <dbReference type="ARBA" id="ARBA00022692"/>
    </source>
</evidence>
<evidence type="ECO:0000313" key="13">
    <source>
        <dbReference type="Proteomes" id="UP000334019"/>
    </source>
</evidence>
<dbReference type="AlphaFoldDB" id="A0A5Q2RDJ8"/>
<keyword evidence="12" id="KW-0449">Lipoprotein</keyword>
<feature type="transmembrane region" description="Helical" evidence="9">
    <location>
        <begin position="82"/>
        <end position="100"/>
    </location>
</feature>
<protein>
    <recommendedName>
        <fullName evidence="9">Lipoprotein signal peptidase</fullName>
        <ecNumber evidence="9">3.4.23.36</ecNumber>
    </recommendedName>
    <alternativeName>
        <fullName evidence="9">Prolipoprotein signal peptidase</fullName>
    </alternativeName>
    <alternativeName>
        <fullName evidence="9">Signal peptidase II</fullName>
        <shortName evidence="9">SPase II</shortName>
    </alternativeName>
</protein>
<name>A0A5Q2RDJ8_9ACTN</name>
<comment type="function">
    <text evidence="9">This protein specifically catalyzes the removal of signal peptides from prolipoproteins.</text>
</comment>